<protein>
    <submittedName>
        <fullName evidence="4">Ankyrin repeat protein</fullName>
    </submittedName>
</protein>
<dbReference type="PANTHER" id="PTHR24174">
    <property type="entry name" value="ANKYRIN REPEAT AND STERILE ALPHA MOTIF DOMAIN-CONTAINING PROTEIN 1"/>
    <property type="match status" value="1"/>
</dbReference>
<dbReference type="SUPFAM" id="SSF48403">
    <property type="entry name" value="Ankyrin repeat"/>
    <property type="match status" value="1"/>
</dbReference>
<evidence type="ECO:0000256" key="2">
    <source>
        <dbReference type="ARBA" id="ARBA00023043"/>
    </source>
</evidence>
<evidence type="ECO:0000256" key="1">
    <source>
        <dbReference type="ARBA" id="ARBA00022737"/>
    </source>
</evidence>
<sequence length="136" mass="14982">MLLFMDTIKPASSDKLLSSARDKRGCVPLHLASWNGHFEAVKLLLETDPNIVDAVNNAQESPLHLAAQHGHDRLVRILLENRADPRLRNARFETPLDVAARTGHALVCKILVGFCPELTLQVSFLSNARSVNVILG</sequence>
<proteinExistence type="predicted"/>
<evidence type="ECO:0000313" key="4">
    <source>
        <dbReference type="EMBL" id="KIH67551.1"/>
    </source>
</evidence>
<dbReference type="EMBL" id="KN726653">
    <property type="protein sequence ID" value="KIH67551.1"/>
    <property type="molecule type" value="Genomic_DNA"/>
</dbReference>
<keyword evidence="1" id="KW-0677">Repeat</keyword>
<keyword evidence="5" id="KW-1185">Reference proteome</keyword>
<evidence type="ECO:0000313" key="5">
    <source>
        <dbReference type="Proteomes" id="UP000054047"/>
    </source>
</evidence>
<reference evidence="4 5" key="1">
    <citation type="submission" date="2013-12" db="EMBL/GenBank/DDBJ databases">
        <title>Draft genome of the parsitic nematode Ancylostoma duodenale.</title>
        <authorList>
            <person name="Mitreva M."/>
        </authorList>
    </citation>
    <scope>NUCLEOTIDE SEQUENCE [LARGE SCALE GENOMIC DNA]</scope>
    <source>
        <strain evidence="4 5">Zhejiang</strain>
    </source>
</reference>
<dbReference type="Pfam" id="PF12796">
    <property type="entry name" value="Ank_2"/>
    <property type="match status" value="1"/>
</dbReference>
<dbReference type="OrthoDB" id="10039052at2759"/>
<dbReference type="PANTHER" id="PTHR24174:SF16">
    <property type="entry name" value="CASKIN-2"/>
    <property type="match status" value="1"/>
</dbReference>
<dbReference type="SMART" id="SM00248">
    <property type="entry name" value="ANK"/>
    <property type="match status" value="3"/>
</dbReference>
<evidence type="ECO:0000256" key="3">
    <source>
        <dbReference type="PROSITE-ProRule" id="PRU00023"/>
    </source>
</evidence>
<dbReference type="PROSITE" id="PS50088">
    <property type="entry name" value="ANK_REPEAT"/>
    <property type="match status" value="2"/>
</dbReference>
<dbReference type="InterPro" id="IPR036770">
    <property type="entry name" value="Ankyrin_rpt-contain_sf"/>
</dbReference>
<dbReference type="PROSITE" id="PS50297">
    <property type="entry name" value="ANK_REP_REGION"/>
    <property type="match status" value="2"/>
</dbReference>
<dbReference type="InterPro" id="IPR033635">
    <property type="entry name" value="ANKS1/Caskin"/>
</dbReference>
<dbReference type="InterPro" id="IPR002110">
    <property type="entry name" value="Ankyrin_rpt"/>
</dbReference>
<feature type="repeat" description="ANK" evidence="3">
    <location>
        <begin position="24"/>
        <end position="51"/>
    </location>
</feature>
<gene>
    <name evidence="4" type="ORF">ANCDUO_02118</name>
</gene>
<feature type="repeat" description="ANK" evidence="3">
    <location>
        <begin position="58"/>
        <end position="90"/>
    </location>
</feature>
<name>A0A0C2HDD3_9BILA</name>
<accession>A0A0C2HDD3</accession>
<organism evidence="4 5">
    <name type="scientific">Ancylostoma duodenale</name>
    <dbReference type="NCBI Taxonomy" id="51022"/>
    <lineage>
        <taxon>Eukaryota</taxon>
        <taxon>Metazoa</taxon>
        <taxon>Ecdysozoa</taxon>
        <taxon>Nematoda</taxon>
        <taxon>Chromadorea</taxon>
        <taxon>Rhabditida</taxon>
        <taxon>Rhabditina</taxon>
        <taxon>Rhabditomorpha</taxon>
        <taxon>Strongyloidea</taxon>
        <taxon>Ancylostomatidae</taxon>
        <taxon>Ancylostomatinae</taxon>
        <taxon>Ancylostoma</taxon>
    </lineage>
</organism>
<dbReference type="AlphaFoldDB" id="A0A0C2HDD3"/>
<dbReference type="Gene3D" id="1.25.40.20">
    <property type="entry name" value="Ankyrin repeat-containing domain"/>
    <property type="match status" value="1"/>
</dbReference>
<dbReference type="Proteomes" id="UP000054047">
    <property type="component" value="Unassembled WGS sequence"/>
</dbReference>
<keyword evidence="2 3" id="KW-0040">ANK repeat</keyword>